<keyword evidence="2" id="KW-1185">Reference proteome</keyword>
<dbReference type="EMBL" id="CAXHTA020000009">
    <property type="protein sequence ID" value="CAL5224002.1"/>
    <property type="molecule type" value="Genomic_DNA"/>
</dbReference>
<evidence type="ECO:0000313" key="2">
    <source>
        <dbReference type="Proteomes" id="UP001497392"/>
    </source>
</evidence>
<dbReference type="Proteomes" id="UP001497392">
    <property type="component" value="Unassembled WGS sequence"/>
</dbReference>
<comment type="caution">
    <text evidence="1">The sequence shown here is derived from an EMBL/GenBank/DDBJ whole genome shotgun (WGS) entry which is preliminary data.</text>
</comment>
<protein>
    <submittedName>
        <fullName evidence="1">G6620 protein</fullName>
    </submittedName>
</protein>
<accession>A0ABP1G0R4</accession>
<reference evidence="1 2" key="1">
    <citation type="submission" date="2024-06" db="EMBL/GenBank/DDBJ databases">
        <authorList>
            <person name="Kraege A."/>
            <person name="Thomma B."/>
        </authorList>
    </citation>
    <scope>NUCLEOTIDE SEQUENCE [LARGE SCALE GENOMIC DNA]</scope>
</reference>
<organism evidence="1 2">
    <name type="scientific">Coccomyxa viridis</name>
    <dbReference type="NCBI Taxonomy" id="1274662"/>
    <lineage>
        <taxon>Eukaryota</taxon>
        <taxon>Viridiplantae</taxon>
        <taxon>Chlorophyta</taxon>
        <taxon>core chlorophytes</taxon>
        <taxon>Trebouxiophyceae</taxon>
        <taxon>Trebouxiophyceae incertae sedis</taxon>
        <taxon>Coccomyxaceae</taxon>
        <taxon>Coccomyxa</taxon>
    </lineage>
</organism>
<proteinExistence type="predicted"/>
<evidence type="ECO:0000313" key="1">
    <source>
        <dbReference type="EMBL" id="CAL5224002.1"/>
    </source>
</evidence>
<gene>
    <name evidence="1" type="primary">g6620</name>
    <name evidence="1" type="ORF">VP750_LOCUS5661</name>
</gene>
<name>A0ABP1G0R4_9CHLO</name>
<sequence length="176" mass="18677">MTLGFVHCAAAAAAAVQEAAKRAAADAAARKAVLIAMPLWQHALRCAAAIAAGLGASVLISKALHKRADKVQAGEELSWVAGYDDAEERKRPLFLVALEAVLLALHRPLAVFVPVVATVLAFRDLSRLLEAVLLHAESKQVTHAWLMAAAHNGSALLSSIDVFVRELSEITLICFL</sequence>